<dbReference type="SUPFAM" id="SSF54909">
    <property type="entry name" value="Dimeric alpha+beta barrel"/>
    <property type="match status" value="1"/>
</dbReference>
<dbReference type="PANTHER" id="PTHR33336:SF3">
    <property type="entry name" value="ABM DOMAIN-CONTAINING PROTEIN"/>
    <property type="match status" value="1"/>
</dbReference>
<dbReference type="EMBL" id="JACBZP010000001">
    <property type="protein sequence ID" value="NYI67254.1"/>
    <property type="molecule type" value="Genomic_DNA"/>
</dbReference>
<comment type="caution">
    <text evidence="2">The sequence shown here is derived from an EMBL/GenBank/DDBJ whole genome shotgun (WGS) entry which is preliminary data.</text>
</comment>
<dbReference type="Proteomes" id="UP000539111">
    <property type="component" value="Unassembled WGS sequence"/>
</dbReference>
<dbReference type="Gene3D" id="3.30.70.100">
    <property type="match status" value="1"/>
</dbReference>
<dbReference type="AlphaFoldDB" id="A0A7Z0D0E5"/>
<dbReference type="Pfam" id="PF03992">
    <property type="entry name" value="ABM"/>
    <property type="match status" value="1"/>
</dbReference>
<sequence length="106" mass="12120">MILIVVKFHTKPEWTEKWLDLVDGFTKATRSEPGNLWFDWSRSVENADEFVLVEAFKDDAAESHVTSAHFQQAMKDMLPALAETPHIINTNVDGEEWSRMGELAVD</sequence>
<gene>
    <name evidence="2" type="ORF">BJY26_001560</name>
</gene>
<keyword evidence="2" id="KW-0503">Monooxygenase</keyword>
<keyword evidence="2" id="KW-0560">Oxidoreductase</keyword>
<evidence type="ECO:0000313" key="3">
    <source>
        <dbReference type="Proteomes" id="UP000539111"/>
    </source>
</evidence>
<dbReference type="InterPro" id="IPR011008">
    <property type="entry name" value="Dimeric_a/b-barrel"/>
</dbReference>
<dbReference type="RefSeq" id="WP_179427101.1">
    <property type="nucleotide sequence ID" value="NZ_JACBZP010000001.1"/>
</dbReference>
<proteinExistence type="predicted"/>
<protein>
    <submittedName>
        <fullName evidence="2">Quinol monooxygenase YgiN</fullName>
    </submittedName>
</protein>
<keyword evidence="3" id="KW-1185">Reference proteome</keyword>
<feature type="domain" description="ABM" evidence="1">
    <location>
        <begin position="1"/>
        <end position="75"/>
    </location>
</feature>
<evidence type="ECO:0000313" key="2">
    <source>
        <dbReference type="EMBL" id="NYI67254.1"/>
    </source>
</evidence>
<accession>A0A7Z0D0E5</accession>
<name>A0A7Z0D0E5_9MICO</name>
<organism evidence="2 3">
    <name type="scientific">Spelaeicoccus albus</name>
    <dbReference type="NCBI Taxonomy" id="1280376"/>
    <lineage>
        <taxon>Bacteria</taxon>
        <taxon>Bacillati</taxon>
        <taxon>Actinomycetota</taxon>
        <taxon>Actinomycetes</taxon>
        <taxon>Micrococcales</taxon>
        <taxon>Brevibacteriaceae</taxon>
        <taxon>Spelaeicoccus</taxon>
    </lineage>
</organism>
<dbReference type="PANTHER" id="PTHR33336">
    <property type="entry name" value="QUINOL MONOOXYGENASE YGIN-RELATED"/>
    <property type="match status" value="1"/>
</dbReference>
<dbReference type="GO" id="GO:0004497">
    <property type="term" value="F:monooxygenase activity"/>
    <property type="evidence" value="ECO:0007669"/>
    <property type="project" value="UniProtKB-KW"/>
</dbReference>
<dbReference type="InterPro" id="IPR050744">
    <property type="entry name" value="AI-2_Isomerase_LsrG"/>
</dbReference>
<reference evidence="2 3" key="1">
    <citation type="submission" date="2020-07" db="EMBL/GenBank/DDBJ databases">
        <title>Sequencing the genomes of 1000 actinobacteria strains.</title>
        <authorList>
            <person name="Klenk H.-P."/>
        </authorList>
    </citation>
    <scope>NUCLEOTIDE SEQUENCE [LARGE SCALE GENOMIC DNA]</scope>
    <source>
        <strain evidence="2 3">DSM 26341</strain>
    </source>
</reference>
<evidence type="ECO:0000259" key="1">
    <source>
        <dbReference type="Pfam" id="PF03992"/>
    </source>
</evidence>
<dbReference type="InterPro" id="IPR007138">
    <property type="entry name" value="ABM_dom"/>
</dbReference>